<evidence type="ECO:0000313" key="3">
    <source>
        <dbReference type="EMBL" id="MBO4209275.1"/>
    </source>
</evidence>
<feature type="compositionally biased region" description="Polar residues" evidence="1">
    <location>
        <begin position="102"/>
        <end position="121"/>
    </location>
</feature>
<keyword evidence="4" id="KW-1185">Reference proteome</keyword>
<accession>A0ABS3VXK1</accession>
<dbReference type="Pfam" id="PF12323">
    <property type="entry name" value="HTH_OrfB_IS605"/>
    <property type="match status" value="1"/>
</dbReference>
<feature type="region of interest" description="Disordered" evidence="1">
    <location>
        <begin position="91"/>
        <end position="121"/>
    </location>
</feature>
<evidence type="ECO:0000256" key="1">
    <source>
        <dbReference type="SAM" id="MobiDB-lite"/>
    </source>
</evidence>
<dbReference type="EMBL" id="WVUH01000282">
    <property type="protein sequence ID" value="MBO4209275.1"/>
    <property type="molecule type" value="Genomic_DNA"/>
</dbReference>
<dbReference type="Proteomes" id="UP000823521">
    <property type="component" value="Unassembled WGS sequence"/>
</dbReference>
<protein>
    <submittedName>
        <fullName evidence="3">Helix-turn-helix domain-containing protein</fullName>
    </submittedName>
</protein>
<feature type="domain" description="Transposase putative helix-turn-helix" evidence="2">
    <location>
        <begin position="1"/>
        <end position="42"/>
    </location>
</feature>
<proteinExistence type="predicted"/>
<sequence length="121" mass="13244">MARAVKRPFRYRFYPTAGQAAELARTFGCVRLVYNMALQARKLCSVCGALAQRMPLTVRTWTCRCGTAHDRDVNAARTILAEGLSVIACGGGVRPQRESSRTARSSAKQENPRATTGTPVR</sequence>
<dbReference type="RefSeq" id="WP_208816243.1">
    <property type="nucleotide sequence ID" value="NZ_WVUH01000282.1"/>
</dbReference>
<evidence type="ECO:0000259" key="2">
    <source>
        <dbReference type="Pfam" id="PF12323"/>
    </source>
</evidence>
<organism evidence="3 4">
    <name type="scientific">Micromonospora echinofusca</name>
    <dbReference type="NCBI Taxonomy" id="47858"/>
    <lineage>
        <taxon>Bacteria</taxon>
        <taxon>Bacillati</taxon>
        <taxon>Actinomycetota</taxon>
        <taxon>Actinomycetes</taxon>
        <taxon>Micromonosporales</taxon>
        <taxon>Micromonosporaceae</taxon>
        <taxon>Micromonospora</taxon>
    </lineage>
</organism>
<evidence type="ECO:0000313" key="4">
    <source>
        <dbReference type="Proteomes" id="UP000823521"/>
    </source>
</evidence>
<gene>
    <name evidence="3" type="ORF">GSF22_25245</name>
</gene>
<dbReference type="InterPro" id="IPR021027">
    <property type="entry name" value="Transposase_put_HTH"/>
</dbReference>
<name>A0ABS3VXK1_MICEH</name>
<comment type="caution">
    <text evidence="3">The sequence shown here is derived from an EMBL/GenBank/DDBJ whole genome shotgun (WGS) entry which is preliminary data.</text>
</comment>
<reference evidence="3 4" key="1">
    <citation type="submission" date="2019-12" db="EMBL/GenBank/DDBJ databases">
        <title>Whole genome sequencing of endophytic Actinobacterium Micromonospora sp. MPMI6T.</title>
        <authorList>
            <person name="Evv R."/>
            <person name="Podile A.R."/>
        </authorList>
    </citation>
    <scope>NUCLEOTIDE SEQUENCE [LARGE SCALE GENOMIC DNA]</scope>
    <source>
        <strain evidence="3 4">MPMI6</strain>
    </source>
</reference>